<dbReference type="RefSeq" id="WP_201076667.1">
    <property type="nucleotide sequence ID" value="NZ_CP067420.1"/>
</dbReference>
<protein>
    <recommendedName>
        <fullName evidence="3">CobQ/CobB/MinD/ParA nucleotide binding domain-containing protein</fullName>
    </recommendedName>
</protein>
<sequence length="253" mass="27440">MANGDDQGTAPTPVPVLAVGLGRGFGGKSTGLAELVWRARHQGRDVIVADGDVRSRTLAGLFPDEALAPPTGELPDIKAWLTRMLNRMIREKRSAVLDLGGGDRVLQEYGRDLRLVEFCARRGIEPLALYFLGPEEEDLRHVLSIWEAGYFRPARCLLVLNEGVIREGRTVAGAFERTVGDPGFKAMVGAGAVPLLMTRLACMDALRTLGAGFYRAAAGDGIEIDPVEQFMVEDWLADLEAKRARVGASAWLP</sequence>
<keyword evidence="2" id="KW-1185">Reference proteome</keyword>
<evidence type="ECO:0008006" key="3">
    <source>
        <dbReference type="Google" id="ProtNLM"/>
    </source>
</evidence>
<proteinExistence type="predicted"/>
<reference evidence="1" key="1">
    <citation type="submission" date="2021-02" db="EMBL/GenBank/DDBJ databases">
        <title>Skermanella TT6 skin isolate.</title>
        <authorList>
            <person name="Lee K."/>
            <person name="Ganzorig M."/>
        </authorList>
    </citation>
    <scope>NUCLEOTIDE SEQUENCE</scope>
    <source>
        <strain evidence="1">TT6</strain>
    </source>
</reference>
<organism evidence="1 2">
    <name type="scientific">Skermanella cutis</name>
    <dbReference type="NCBI Taxonomy" id="2775420"/>
    <lineage>
        <taxon>Bacteria</taxon>
        <taxon>Pseudomonadati</taxon>
        <taxon>Pseudomonadota</taxon>
        <taxon>Alphaproteobacteria</taxon>
        <taxon>Rhodospirillales</taxon>
        <taxon>Azospirillaceae</taxon>
        <taxon>Skermanella</taxon>
    </lineage>
</organism>
<dbReference type="Proteomes" id="UP000595197">
    <property type="component" value="Chromosome"/>
</dbReference>
<dbReference type="EMBL" id="CP067420">
    <property type="protein sequence ID" value="QQP89891.1"/>
    <property type="molecule type" value="Genomic_DNA"/>
</dbReference>
<gene>
    <name evidence="1" type="ORF">IGS68_01010</name>
</gene>
<accession>A0ABX7B689</accession>
<name>A0ABX7B689_9PROT</name>
<evidence type="ECO:0000313" key="1">
    <source>
        <dbReference type="EMBL" id="QQP89891.1"/>
    </source>
</evidence>
<evidence type="ECO:0000313" key="2">
    <source>
        <dbReference type="Proteomes" id="UP000595197"/>
    </source>
</evidence>